<protein>
    <submittedName>
        <fullName evidence="7">Serine-rich adhesin for platelets</fullName>
    </submittedName>
</protein>
<dbReference type="PANTHER" id="PTHR15141:SF76">
    <property type="entry name" value="TRANSCRIPTION ELONGATION FACTOR B POLYPEPTIDE 3"/>
    <property type="match status" value="1"/>
</dbReference>
<feature type="compositionally biased region" description="Basic and acidic residues" evidence="4">
    <location>
        <begin position="503"/>
        <end position="515"/>
    </location>
</feature>
<dbReference type="InterPro" id="IPR003617">
    <property type="entry name" value="TFIIS/CRSP70_N_sub"/>
</dbReference>
<feature type="compositionally biased region" description="Basic and acidic residues" evidence="4">
    <location>
        <begin position="414"/>
        <end position="484"/>
    </location>
</feature>
<dbReference type="SUPFAM" id="SSF47676">
    <property type="entry name" value="Conserved domain common to transcription factors TFIIS, elongin A, CRSP70"/>
    <property type="match status" value="1"/>
</dbReference>
<dbReference type="Proteomes" id="UP000694888">
    <property type="component" value="Unplaced"/>
</dbReference>
<evidence type="ECO:0000313" key="6">
    <source>
        <dbReference type="Proteomes" id="UP000694888"/>
    </source>
</evidence>
<dbReference type="Pfam" id="PF06881">
    <property type="entry name" value="Elongin_A"/>
    <property type="match status" value="1"/>
</dbReference>
<evidence type="ECO:0000259" key="5">
    <source>
        <dbReference type="PROSITE" id="PS51319"/>
    </source>
</evidence>
<dbReference type="Pfam" id="PF08711">
    <property type="entry name" value="Med26"/>
    <property type="match status" value="1"/>
</dbReference>
<dbReference type="PANTHER" id="PTHR15141">
    <property type="entry name" value="TRANSCRIPTION ELONGATION FACTOR B POLYPEPTIDE 3"/>
    <property type="match status" value="1"/>
</dbReference>
<comment type="subcellular location">
    <subcellularLocation>
        <location evidence="1 3">Nucleus</location>
    </subcellularLocation>
</comment>
<keyword evidence="2 3" id="KW-0539">Nucleus</keyword>
<feature type="compositionally biased region" description="Basic and acidic residues" evidence="4">
    <location>
        <begin position="823"/>
        <end position="841"/>
    </location>
</feature>
<sequence>DDDTKRRLWRYKSDIEEGPDEEKLLQLLGKLQRLPVTISILQETSIGKVVNKYRKQEGLVGVKAKKVVDTWKSLVEKEVHLTESKNSRKSSPEPQPGRSDKSGSSKHRSHRDEKSHHRNGYKHHRSERSDYSNVKVKQEKTEEVVAASKSARRDDSSQDEGAEHSEKGSRTEVQGNATSEEDEDTRNRSRRPSVSENEEYEPTRVGGRYDDASHTRDSDNELAYKPSKINKYEQSESEEAEDEPYDPGSGAQLVAYVPQKVKEEKLSDENDSENRYVPSKKSLKGQDREEEVPYVPSKRSKDIKKEKDEEEYVPSKVRRVEAKEDKNKTVTDKSTSSSKKAKEAGRHGSAHDNDEDLTDSDEAYCEGEDSHGASKIEDYYKAMLAQAAGDAGLTVVKEEREEKGKVRSSSSSHGAERKKGEKERGGGKDAKSSKRERDGEPKGKDSSSKHSRSRDEHKDSTRSSREKIETGESKHRSDRGEKKGVDRKRKKHSISDSEDEDKEKEIIGRSTDKHKVSVSSSSSSAKHHKSSSSSSSSSSRHHKHPSSSSSSGKHSSSRSSAIPPPSSSQSSKSKQQFSSDEAQSHQNSSHFRPVKVKEEKFEREEQVDRMHGQNACDYVPSEAKIKSEPQSPHYRSAEDNEVDSTNERKLSDSEDEVEPYSPTNFQIKREESNEEEDGNSQGEEGHEYSSYLKDKYRPSSPGSSAHVSERSRSSSSESSDESESRQHSSSSSHKKHTKDSTSSPALSHSKSQKSGVSSSNCVSVSKSRSHHSEPKSSGSSYEKSSVPHKSHTSSSSSGDKTHRSSSSSRSKDKEQYVSGSSKTRHDGVDKLSRSENADGRERHKLSASSSSRQRDDGSSSHHRHHKSSVSSTTVTKEQGDPGLSTGESRRNHHKSSSASSNHKNHSQSKSSSSSSSKDKQHSKTSSSGEKHKEHKQSPSPLVKGTEHSKYSSTGTDIKHSSRAKESVHHKSDSSNSKETKRDSSKSNVSASHKSSSSSSSHSSSNRKKRKLAESGTTVDFEQDFFSDAVLIKPEPKSPIRKAAPRSTSVSPTPPPSGENFATETSAGRMSNSHSSKKSKTSEAVQHNKDHRSKDHSRKHNKVKISTDRHMEVDLDEVPADVPEDPASPEETDAGMSFEDFLNFDEVKFVKKGKSSSKSSQKSPRQKLTPNSSSSGLKTGKSERAEVRADRGGSSSLSSASLSVPKPSNVVSSMDILGALPEPRADYKPLRFNPYFRDEPEHEMSAPLVDPDEIGTKIQVRTQVYSGRKHGVTEVKSLYDLCMQVLIENIDAIDYVGGIPYSILKPVLERSTAQQLYQLEDFNPHFLEDSDELWESLCHREFRGSRPDEMESWRELYLRRHEERQEKYQKLKASMSASIVKGQAGRKAKLAFVDSVAKPPREVLRQQKRFGTSCIIRTKGNPNVKGSSSGLKQYRPSTLVPAHNPMDDRARMMKATPPMMAKALQMRKNMRR</sequence>
<feature type="compositionally biased region" description="Basic and acidic residues" evidence="4">
    <location>
        <begin position="683"/>
        <end position="697"/>
    </location>
</feature>
<keyword evidence="6" id="KW-1185">Reference proteome</keyword>
<feature type="compositionally biased region" description="Acidic residues" evidence="4">
    <location>
        <begin position="353"/>
        <end position="367"/>
    </location>
</feature>
<dbReference type="Gene3D" id="1.20.930.10">
    <property type="entry name" value="Conserved domain common to transcription factors TFIIS, elongin A, CRSP70"/>
    <property type="match status" value="1"/>
</dbReference>
<name>A0ABM1A6V3_APLCA</name>
<feature type="region of interest" description="Disordered" evidence="4">
    <location>
        <begin position="396"/>
        <end position="1137"/>
    </location>
</feature>
<evidence type="ECO:0000256" key="2">
    <source>
        <dbReference type="ARBA" id="ARBA00023242"/>
    </source>
</evidence>
<feature type="compositionally biased region" description="Basic and acidic residues" evidence="4">
    <location>
        <begin position="260"/>
        <end position="274"/>
    </location>
</feature>
<feature type="domain" description="TFIIS N-terminal" evidence="5">
    <location>
        <begin position="3"/>
        <end position="78"/>
    </location>
</feature>
<dbReference type="InterPro" id="IPR017923">
    <property type="entry name" value="TFIIS_N"/>
</dbReference>
<feature type="region of interest" description="Disordered" evidence="4">
    <location>
        <begin position="79"/>
        <end position="371"/>
    </location>
</feature>
<feature type="compositionally biased region" description="Low complexity" evidence="4">
    <location>
        <begin position="792"/>
        <end position="808"/>
    </location>
</feature>
<feature type="compositionally biased region" description="Polar residues" evidence="4">
    <location>
        <begin position="1165"/>
        <end position="1176"/>
    </location>
</feature>
<dbReference type="InterPro" id="IPR010684">
    <property type="entry name" value="RNA_pol_II_trans_fac_SIII_A"/>
</dbReference>
<dbReference type="SMART" id="SM00509">
    <property type="entry name" value="TFS2N"/>
    <property type="match status" value="1"/>
</dbReference>
<feature type="compositionally biased region" description="Polar residues" evidence="4">
    <location>
        <begin position="580"/>
        <end position="590"/>
    </location>
</feature>
<feature type="region of interest" description="Disordered" evidence="4">
    <location>
        <begin position="1419"/>
        <end position="1444"/>
    </location>
</feature>
<feature type="compositionally biased region" description="Basic and acidic residues" evidence="4">
    <location>
        <begin position="956"/>
        <end position="984"/>
    </location>
</feature>
<evidence type="ECO:0000256" key="3">
    <source>
        <dbReference type="PROSITE-ProRule" id="PRU00649"/>
    </source>
</evidence>
<feature type="compositionally biased region" description="Basic residues" evidence="4">
    <location>
        <begin position="116"/>
        <end position="126"/>
    </location>
</feature>
<dbReference type="InterPro" id="IPR051870">
    <property type="entry name" value="Elongin-A_domain"/>
</dbReference>
<organism evidence="6 7">
    <name type="scientific">Aplysia californica</name>
    <name type="common">California sea hare</name>
    <dbReference type="NCBI Taxonomy" id="6500"/>
    <lineage>
        <taxon>Eukaryota</taxon>
        <taxon>Metazoa</taxon>
        <taxon>Spiralia</taxon>
        <taxon>Lophotrochozoa</taxon>
        <taxon>Mollusca</taxon>
        <taxon>Gastropoda</taxon>
        <taxon>Heterobranchia</taxon>
        <taxon>Euthyneura</taxon>
        <taxon>Tectipleura</taxon>
        <taxon>Aplysiida</taxon>
        <taxon>Aplysioidea</taxon>
        <taxon>Aplysiidae</taxon>
        <taxon>Aplysia</taxon>
    </lineage>
</organism>
<feature type="non-terminal residue" evidence="7">
    <location>
        <position position="1"/>
    </location>
</feature>
<feature type="compositionally biased region" description="Low complexity" evidence="4">
    <location>
        <begin position="985"/>
        <end position="1003"/>
    </location>
</feature>
<feature type="compositionally biased region" description="Basic and acidic residues" evidence="4">
    <location>
        <begin position="340"/>
        <end position="352"/>
    </location>
</feature>
<feature type="compositionally biased region" description="Polar residues" evidence="4">
    <location>
        <begin position="1059"/>
        <end position="1069"/>
    </location>
</feature>
<proteinExistence type="predicted"/>
<feature type="compositionally biased region" description="Basic and acidic residues" evidence="4">
    <location>
        <begin position="1179"/>
        <end position="1190"/>
    </location>
</feature>
<feature type="region of interest" description="Disordered" evidence="4">
    <location>
        <begin position="1149"/>
        <end position="1205"/>
    </location>
</feature>
<dbReference type="PROSITE" id="PS51319">
    <property type="entry name" value="TFIIS_N"/>
    <property type="match status" value="1"/>
</dbReference>
<reference evidence="7" key="1">
    <citation type="submission" date="2025-08" db="UniProtKB">
        <authorList>
            <consortium name="RefSeq"/>
        </authorList>
    </citation>
    <scope>IDENTIFICATION</scope>
</reference>
<dbReference type="InterPro" id="IPR035441">
    <property type="entry name" value="TFIIS/LEDGF_dom_sf"/>
</dbReference>
<feature type="compositionally biased region" description="Acidic residues" evidence="4">
    <location>
        <begin position="1113"/>
        <end position="1132"/>
    </location>
</feature>
<feature type="compositionally biased region" description="Low complexity" evidence="4">
    <location>
        <begin position="896"/>
        <end position="915"/>
    </location>
</feature>
<accession>A0ABM1A6V3</accession>
<evidence type="ECO:0000313" key="7">
    <source>
        <dbReference type="RefSeq" id="XP_012941984.1"/>
    </source>
</evidence>
<feature type="compositionally biased region" description="Basic and acidic residues" evidence="4">
    <location>
        <begin position="207"/>
        <end position="219"/>
    </location>
</feature>
<feature type="compositionally biased region" description="Basic and acidic residues" evidence="4">
    <location>
        <begin position="151"/>
        <end position="170"/>
    </location>
</feature>
<feature type="compositionally biased region" description="Basic and acidic residues" evidence="4">
    <location>
        <begin position="595"/>
        <end position="611"/>
    </location>
</feature>
<feature type="compositionally biased region" description="Polar residues" evidence="4">
    <location>
        <begin position="1419"/>
        <end position="1430"/>
    </location>
</feature>
<feature type="compositionally biased region" description="Low complexity" evidence="4">
    <location>
        <begin position="775"/>
        <end position="784"/>
    </location>
</feature>
<feature type="compositionally biased region" description="Basic residues" evidence="4">
    <location>
        <begin position="1088"/>
        <end position="1102"/>
    </location>
</feature>
<evidence type="ECO:0000256" key="1">
    <source>
        <dbReference type="ARBA" id="ARBA00004123"/>
    </source>
</evidence>
<feature type="compositionally biased region" description="Acidic residues" evidence="4">
    <location>
        <begin position="235"/>
        <end position="245"/>
    </location>
</feature>
<dbReference type="Gene3D" id="6.10.250.3180">
    <property type="match status" value="1"/>
</dbReference>
<feature type="compositionally biased region" description="Basic and acidic residues" evidence="4">
    <location>
        <begin position="318"/>
        <end position="331"/>
    </location>
</feature>
<feature type="compositionally biased region" description="Low complexity" evidence="4">
    <location>
        <begin position="546"/>
        <end position="579"/>
    </location>
</feature>
<feature type="compositionally biased region" description="Low complexity" evidence="4">
    <location>
        <begin position="740"/>
        <end position="766"/>
    </location>
</feature>
<dbReference type="GeneID" id="101859353"/>
<evidence type="ECO:0000256" key="4">
    <source>
        <dbReference type="SAM" id="MobiDB-lite"/>
    </source>
</evidence>
<feature type="compositionally biased region" description="Basic and acidic residues" evidence="4">
    <location>
        <begin position="396"/>
        <end position="405"/>
    </location>
</feature>
<gene>
    <name evidence="7" type="primary">LOC101859353</name>
</gene>
<dbReference type="RefSeq" id="XP_012941984.1">
    <property type="nucleotide sequence ID" value="XM_013086530.2"/>
</dbReference>
<feature type="compositionally biased region" description="Low complexity" evidence="4">
    <location>
        <begin position="1193"/>
        <end position="1202"/>
    </location>
</feature>